<dbReference type="VEuPathDB" id="AmoebaDB:DICPUDRAFT_76622"/>
<dbReference type="InterPro" id="IPR039328">
    <property type="entry name" value="WDR89"/>
</dbReference>
<dbReference type="Proteomes" id="UP000001064">
    <property type="component" value="Unassembled WGS sequence"/>
</dbReference>
<dbReference type="GeneID" id="10499205"/>
<dbReference type="RefSeq" id="XP_003285713.1">
    <property type="nucleotide sequence ID" value="XM_003285665.1"/>
</dbReference>
<accession>F0ZE71</accession>
<sequence>MEDLKRQLCFNIKNSIIHTVDTEDQCYVMDISVTPSLLAAAGSNFLIKVYDRSNNSIVNILNGHKDRINEIRFIENTNTLLSCSEDKTVRIWDCKTGQSTSINQQDEIYSFDLNGEILAMGVGSTVVLYNISTKKLIRKFEESHTQDVTRVRFHPVDKNKLISCSVDGLICMYDLEQQDDDDAIIQVINAEDSIGEIGFFGDQYQYLYSLSHTEKLTLWDLVSGNKIKHFNEIRTVLSERYGYQINYLVTCLYDKSSNQLILFAGDFEGTGYVFLVTNDDVIEISKLPSVHTDVLRNVYWDKFKSELITSAEDSKIAFWVSSNNNNLTNSNSNKMV</sequence>
<dbReference type="PANTHER" id="PTHR22889">
    <property type="entry name" value="WD REPEAT-CONTAINING PROTEIN 89"/>
    <property type="match status" value="1"/>
</dbReference>
<evidence type="ECO:0000313" key="4">
    <source>
        <dbReference type="EMBL" id="EGC37774.1"/>
    </source>
</evidence>
<dbReference type="STRING" id="5786.F0ZE71"/>
<evidence type="ECO:0000256" key="3">
    <source>
        <dbReference type="PROSITE-ProRule" id="PRU00221"/>
    </source>
</evidence>
<dbReference type="InterPro" id="IPR001680">
    <property type="entry name" value="WD40_rpt"/>
</dbReference>
<feature type="repeat" description="WD" evidence="3">
    <location>
        <begin position="61"/>
        <end position="102"/>
    </location>
</feature>
<organism evidence="4 5">
    <name type="scientific">Dictyostelium purpureum</name>
    <name type="common">Slime mold</name>
    <dbReference type="NCBI Taxonomy" id="5786"/>
    <lineage>
        <taxon>Eukaryota</taxon>
        <taxon>Amoebozoa</taxon>
        <taxon>Evosea</taxon>
        <taxon>Eumycetozoa</taxon>
        <taxon>Dictyostelia</taxon>
        <taxon>Dictyosteliales</taxon>
        <taxon>Dictyosteliaceae</taxon>
        <taxon>Dictyostelium</taxon>
    </lineage>
</organism>
<protein>
    <submittedName>
        <fullName evidence="4">Uncharacterized protein</fullName>
    </submittedName>
</protein>
<dbReference type="PROSITE" id="PS50294">
    <property type="entry name" value="WD_REPEATS_REGION"/>
    <property type="match status" value="1"/>
</dbReference>
<dbReference type="FunCoup" id="F0ZE71">
    <property type="interactions" value="223"/>
</dbReference>
<keyword evidence="5" id="KW-1185">Reference proteome</keyword>
<dbReference type="AlphaFoldDB" id="F0ZE71"/>
<reference evidence="5" key="1">
    <citation type="journal article" date="2011" name="Genome Biol.">
        <title>Comparative genomics of the social amoebae Dictyostelium discoideum and Dictyostelium purpureum.</title>
        <authorList>
            <consortium name="US DOE Joint Genome Institute (JGI-PGF)"/>
            <person name="Sucgang R."/>
            <person name="Kuo A."/>
            <person name="Tian X."/>
            <person name="Salerno W."/>
            <person name="Parikh A."/>
            <person name="Feasley C.L."/>
            <person name="Dalin E."/>
            <person name="Tu H."/>
            <person name="Huang E."/>
            <person name="Barry K."/>
            <person name="Lindquist E."/>
            <person name="Shapiro H."/>
            <person name="Bruce D."/>
            <person name="Schmutz J."/>
            <person name="Salamov A."/>
            <person name="Fey P."/>
            <person name="Gaudet P."/>
            <person name="Anjard C."/>
            <person name="Babu M.M."/>
            <person name="Basu S."/>
            <person name="Bushmanova Y."/>
            <person name="van der Wel H."/>
            <person name="Katoh-Kurasawa M."/>
            <person name="Dinh C."/>
            <person name="Coutinho P.M."/>
            <person name="Saito T."/>
            <person name="Elias M."/>
            <person name="Schaap P."/>
            <person name="Kay R.R."/>
            <person name="Henrissat B."/>
            <person name="Eichinger L."/>
            <person name="Rivero F."/>
            <person name="Putnam N.H."/>
            <person name="West C.M."/>
            <person name="Loomis W.F."/>
            <person name="Chisholm R.L."/>
            <person name="Shaulsky G."/>
            <person name="Strassmann J.E."/>
            <person name="Queller D.C."/>
            <person name="Kuspa A."/>
            <person name="Grigoriev I.V."/>
        </authorList>
    </citation>
    <scope>NUCLEOTIDE SEQUENCE [LARGE SCALE GENOMIC DNA]</scope>
    <source>
        <strain evidence="5">QSDP1</strain>
    </source>
</reference>
<dbReference type="InterPro" id="IPR036322">
    <property type="entry name" value="WD40_repeat_dom_sf"/>
</dbReference>
<dbReference type="Pfam" id="PF00400">
    <property type="entry name" value="WD40"/>
    <property type="match status" value="2"/>
</dbReference>
<dbReference type="EMBL" id="GL870991">
    <property type="protein sequence ID" value="EGC37774.1"/>
    <property type="molecule type" value="Genomic_DNA"/>
</dbReference>
<dbReference type="SMART" id="SM00320">
    <property type="entry name" value="WD40"/>
    <property type="match status" value="5"/>
</dbReference>
<dbReference type="OMA" id="YHEKTDK"/>
<dbReference type="KEGG" id="dpp:DICPUDRAFT_76622"/>
<dbReference type="eggNOG" id="KOG1188">
    <property type="taxonomic scope" value="Eukaryota"/>
</dbReference>
<proteinExistence type="predicted"/>
<keyword evidence="2" id="KW-0677">Repeat</keyword>
<dbReference type="OrthoDB" id="25131at2759"/>
<gene>
    <name evidence="4" type="ORF">DICPUDRAFT_76622</name>
</gene>
<dbReference type="SUPFAM" id="SSF50978">
    <property type="entry name" value="WD40 repeat-like"/>
    <property type="match status" value="1"/>
</dbReference>
<dbReference type="PROSITE" id="PS50082">
    <property type="entry name" value="WD_REPEATS_2"/>
    <property type="match status" value="1"/>
</dbReference>
<evidence type="ECO:0000256" key="1">
    <source>
        <dbReference type="ARBA" id="ARBA00022574"/>
    </source>
</evidence>
<dbReference type="InterPro" id="IPR015943">
    <property type="entry name" value="WD40/YVTN_repeat-like_dom_sf"/>
</dbReference>
<evidence type="ECO:0000313" key="5">
    <source>
        <dbReference type="Proteomes" id="UP000001064"/>
    </source>
</evidence>
<name>F0ZE71_DICPU</name>
<dbReference type="Gene3D" id="2.130.10.10">
    <property type="entry name" value="YVTN repeat-like/Quinoprotein amine dehydrogenase"/>
    <property type="match status" value="2"/>
</dbReference>
<dbReference type="PANTHER" id="PTHR22889:SF0">
    <property type="entry name" value="WD REPEAT-CONTAINING PROTEIN 89"/>
    <property type="match status" value="1"/>
</dbReference>
<keyword evidence="1 3" id="KW-0853">WD repeat</keyword>
<dbReference type="InParanoid" id="F0ZE71"/>
<evidence type="ECO:0000256" key="2">
    <source>
        <dbReference type="ARBA" id="ARBA00022737"/>
    </source>
</evidence>